<proteinExistence type="inferred from homology"/>
<feature type="domain" description="Fanconi-associated nuclease 1-like TPR" evidence="2">
    <location>
        <begin position="125"/>
        <end position="198"/>
    </location>
</feature>
<keyword evidence="1" id="KW-0234">DNA repair</keyword>
<evidence type="ECO:0000256" key="1">
    <source>
        <dbReference type="RuleBase" id="RU365033"/>
    </source>
</evidence>
<dbReference type="AlphaFoldDB" id="A0A2Z6ZU22"/>
<organism evidence="3 4">
    <name type="scientific">Dorcoceras hygrometricum</name>
    <dbReference type="NCBI Taxonomy" id="472368"/>
    <lineage>
        <taxon>Eukaryota</taxon>
        <taxon>Viridiplantae</taxon>
        <taxon>Streptophyta</taxon>
        <taxon>Embryophyta</taxon>
        <taxon>Tracheophyta</taxon>
        <taxon>Spermatophyta</taxon>
        <taxon>Magnoliopsida</taxon>
        <taxon>eudicotyledons</taxon>
        <taxon>Gunneridae</taxon>
        <taxon>Pentapetalae</taxon>
        <taxon>asterids</taxon>
        <taxon>lamiids</taxon>
        <taxon>Lamiales</taxon>
        <taxon>Gesneriaceae</taxon>
        <taxon>Didymocarpoideae</taxon>
        <taxon>Trichosporeae</taxon>
        <taxon>Loxocarpinae</taxon>
        <taxon>Dorcoceras</taxon>
    </lineage>
</organism>
<gene>
    <name evidence="3" type="ORF">F511_46232</name>
</gene>
<dbReference type="GO" id="GO:0004528">
    <property type="term" value="F:phosphodiesterase I activity"/>
    <property type="evidence" value="ECO:0007669"/>
    <property type="project" value="UniProtKB-EC"/>
</dbReference>
<reference evidence="3 4" key="1">
    <citation type="journal article" date="2015" name="Proc. Natl. Acad. Sci. U.S.A.">
        <title>The resurrection genome of Boea hygrometrica: A blueprint for survival of dehydration.</title>
        <authorList>
            <person name="Xiao L."/>
            <person name="Yang G."/>
            <person name="Zhang L."/>
            <person name="Yang X."/>
            <person name="Zhao S."/>
            <person name="Ji Z."/>
            <person name="Zhou Q."/>
            <person name="Hu M."/>
            <person name="Wang Y."/>
            <person name="Chen M."/>
            <person name="Xu Y."/>
            <person name="Jin H."/>
            <person name="Xiao X."/>
            <person name="Hu G."/>
            <person name="Bao F."/>
            <person name="Hu Y."/>
            <person name="Wan P."/>
            <person name="Li L."/>
            <person name="Deng X."/>
            <person name="Kuang T."/>
            <person name="Xiang C."/>
            <person name="Zhu J.K."/>
            <person name="Oliver M.J."/>
            <person name="He Y."/>
        </authorList>
    </citation>
    <scope>NUCLEOTIDE SEQUENCE [LARGE SCALE GENOMIC DNA]</scope>
    <source>
        <strain evidence="4">cv. XS01</strain>
    </source>
</reference>
<keyword evidence="1" id="KW-0479">Metal-binding</keyword>
<comment type="catalytic activity">
    <reaction evidence="1">
        <text>Hydrolytically removes 5'-nucleotides successively from the 3'-hydroxy termini of 3'-hydroxy-terminated oligonucleotides.</text>
        <dbReference type="EC" id="3.1.4.1"/>
    </reaction>
</comment>
<comment type="similarity">
    <text evidence="1">Belongs to the FAN1 family.</text>
</comment>
<evidence type="ECO:0000259" key="2">
    <source>
        <dbReference type="Pfam" id="PF21170"/>
    </source>
</evidence>
<accession>A0A2Z6ZU22</accession>
<evidence type="ECO:0000313" key="4">
    <source>
        <dbReference type="Proteomes" id="UP000250235"/>
    </source>
</evidence>
<dbReference type="GO" id="GO:0070336">
    <property type="term" value="F:flap-structured DNA binding"/>
    <property type="evidence" value="ECO:0007669"/>
    <property type="project" value="TreeGrafter"/>
</dbReference>
<dbReference type="OrthoDB" id="76364at2759"/>
<dbReference type="GO" id="GO:0017108">
    <property type="term" value="F:5'-flap endonuclease activity"/>
    <property type="evidence" value="ECO:0007669"/>
    <property type="project" value="TreeGrafter"/>
</dbReference>
<comment type="subcellular location">
    <subcellularLocation>
        <location evidence="1">Nucleus</location>
    </subcellularLocation>
</comment>
<dbReference type="GO" id="GO:0008409">
    <property type="term" value="F:5'-3' exonuclease activity"/>
    <property type="evidence" value="ECO:0007669"/>
    <property type="project" value="TreeGrafter"/>
</dbReference>
<keyword evidence="1" id="KW-0378">Hydrolase</keyword>
<dbReference type="PANTHER" id="PTHR15749:SF4">
    <property type="entry name" value="FANCONI-ASSOCIATED NUCLEASE 1"/>
    <property type="match status" value="1"/>
</dbReference>
<dbReference type="InterPro" id="IPR049126">
    <property type="entry name" value="FAN1-like_TPR"/>
</dbReference>
<keyword evidence="1" id="KW-0540">Nuclease</keyword>
<dbReference type="GO" id="GO:0005634">
    <property type="term" value="C:nucleus"/>
    <property type="evidence" value="ECO:0007669"/>
    <property type="project" value="UniProtKB-SubCell"/>
</dbReference>
<evidence type="ECO:0000313" key="3">
    <source>
        <dbReference type="EMBL" id="KZT76745.1"/>
    </source>
</evidence>
<dbReference type="GO" id="GO:0036297">
    <property type="term" value="P:interstrand cross-link repair"/>
    <property type="evidence" value="ECO:0007669"/>
    <property type="project" value="InterPro"/>
</dbReference>
<dbReference type="Proteomes" id="UP000250235">
    <property type="component" value="Unassembled WGS sequence"/>
</dbReference>
<comment type="function">
    <text evidence="1">Nuclease required for the repair of DNA interstrand cross-links (ICL). Acts as a 5'-3' exonuclease that anchors at a cut end of DNA and cleaves DNA successively at every third nucleotide, allowing to excise an ICL from one strand through flanking incisions.</text>
</comment>
<keyword evidence="1" id="KW-0227">DNA damage</keyword>
<dbReference type="PANTHER" id="PTHR15749">
    <property type="entry name" value="FANCONI-ASSOCIATED NUCLEASE 1"/>
    <property type="match status" value="1"/>
</dbReference>
<protein>
    <recommendedName>
        <fullName evidence="1">Fanconi-associated nuclease</fullName>
        <ecNumber evidence="1">3.1.4.1</ecNumber>
    </recommendedName>
</protein>
<keyword evidence="1" id="KW-0460">Magnesium</keyword>
<dbReference type="EC" id="3.1.4.1" evidence="1"/>
<sequence length="261" mass="29334">MVDLLLSSGKGGLCTKLQSFVLARTGACVRISPLAESLIWRIERLFFLNGEPDLPTFLLVDLGIVKYPVYNCIISEQIFSNKGDLLYLEESVEVAQIMVEAIDDCNSEFVLRGREISVSNLKASSEEGKYSTEKSMASFLSRLSTSWTYSKVVLLGVSFLEHEKRYSDAINLLRLLLNTFNSDGRRGYWVLRLSVNLERLGCILKVCDILFSQLCLKVVHMSLRGVKNTKDSSDSDGKKKAKGAERFPVMRSLARMILLEI</sequence>
<comment type="cofactor">
    <cofactor evidence="1">
        <name>Mg(2+)</name>
        <dbReference type="ChEBI" id="CHEBI:18420"/>
    </cofactor>
    <cofactor evidence="1">
        <name>Mn(2+)</name>
        <dbReference type="ChEBI" id="CHEBI:29035"/>
    </cofactor>
</comment>
<dbReference type="Pfam" id="PF21170">
    <property type="entry name" value="FAN1_TPR"/>
    <property type="match status" value="1"/>
</dbReference>
<keyword evidence="1" id="KW-0464">Manganese</keyword>
<dbReference type="EMBL" id="KV097069">
    <property type="protein sequence ID" value="KZT76745.1"/>
    <property type="molecule type" value="Genomic_DNA"/>
</dbReference>
<keyword evidence="1" id="KW-0539">Nucleus</keyword>
<keyword evidence="4" id="KW-1185">Reference proteome</keyword>
<dbReference type="GO" id="GO:0046872">
    <property type="term" value="F:metal ion binding"/>
    <property type="evidence" value="ECO:0007669"/>
    <property type="project" value="UniProtKB-KW"/>
</dbReference>
<name>A0A2Z6ZU22_9LAMI</name>
<dbReference type="InterPro" id="IPR033315">
    <property type="entry name" value="Fan1-like"/>
</dbReference>